<dbReference type="GeneID" id="59352029"/>
<dbReference type="RefSeq" id="XP_037214011.1">
    <property type="nucleotide sequence ID" value="XM_037369513.1"/>
</dbReference>
<feature type="region of interest" description="Disordered" evidence="1">
    <location>
        <begin position="25"/>
        <end position="44"/>
    </location>
</feature>
<keyword evidence="3" id="KW-1185">Reference proteome</keyword>
<comment type="caution">
    <text evidence="2">The sequence shown here is derived from an EMBL/GenBank/DDBJ whole genome shotgun (WGS) entry which is preliminary data.</text>
</comment>
<dbReference type="EMBL" id="JACAZF010000014">
    <property type="protein sequence ID" value="KAF7290651.1"/>
    <property type="molecule type" value="Genomic_DNA"/>
</dbReference>
<dbReference type="Proteomes" id="UP000636479">
    <property type="component" value="Unassembled WGS sequence"/>
</dbReference>
<accession>A0A8H6S250</accession>
<dbReference type="AlphaFoldDB" id="A0A8H6S250"/>
<sequence>MTNSPQRPSPCEICDSTAGNPSVLDFPPLDAANQRPAHHHRNRDLNGAVRATDYIAIQVPLVRFIEGTVKSSMLSATSVLKQFGKPHRPCVITDQAKQQICLMYSFSGAEPPELLRQFLVPVYPTLGANFHVHSTPQWNHKWNQWILAVPITPPTQNVEHLAGWKSSAMPRGAHFDKSALYTLEHLISKIRKEWKTTSKTNPAAVRAMKAYLATFEDKMSAAPTCFSGMSRSIQGSHLTHQSYRSYYPAEQFSLHAAAVQMTRGTEALEFDASRPNAAIHYANAPANWESNAPLIACSA</sequence>
<dbReference type="OrthoDB" id="3066606at2759"/>
<proteinExistence type="predicted"/>
<organism evidence="2 3">
    <name type="scientific">Mycena indigotica</name>
    <dbReference type="NCBI Taxonomy" id="2126181"/>
    <lineage>
        <taxon>Eukaryota</taxon>
        <taxon>Fungi</taxon>
        <taxon>Dikarya</taxon>
        <taxon>Basidiomycota</taxon>
        <taxon>Agaricomycotina</taxon>
        <taxon>Agaricomycetes</taxon>
        <taxon>Agaricomycetidae</taxon>
        <taxon>Agaricales</taxon>
        <taxon>Marasmiineae</taxon>
        <taxon>Mycenaceae</taxon>
        <taxon>Mycena</taxon>
    </lineage>
</organism>
<evidence type="ECO:0000256" key="1">
    <source>
        <dbReference type="SAM" id="MobiDB-lite"/>
    </source>
</evidence>
<reference evidence="2" key="1">
    <citation type="submission" date="2020-05" db="EMBL/GenBank/DDBJ databases">
        <title>Mycena genomes resolve the evolution of fungal bioluminescence.</title>
        <authorList>
            <person name="Tsai I.J."/>
        </authorList>
    </citation>
    <scope>NUCLEOTIDE SEQUENCE</scope>
    <source>
        <strain evidence="2">171206Taipei</strain>
    </source>
</reference>
<name>A0A8H6S250_9AGAR</name>
<protein>
    <submittedName>
        <fullName evidence="2">Uncharacterized protein</fullName>
    </submittedName>
</protein>
<evidence type="ECO:0000313" key="3">
    <source>
        <dbReference type="Proteomes" id="UP000636479"/>
    </source>
</evidence>
<evidence type="ECO:0000313" key="2">
    <source>
        <dbReference type="EMBL" id="KAF7290651.1"/>
    </source>
</evidence>
<gene>
    <name evidence="2" type="ORF">MIND_01305400</name>
</gene>